<dbReference type="EMBL" id="QWDC01000001">
    <property type="protein sequence ID" value="RFZ95174.1"/>
    <property type="molecule type" value="Genomic_DNA"/>
</dbReference>
<dbReference type="AlphaFoldDB" id="A0A372NZ45"/>
<comment type="caution">
    <text evidence="1">The sequence shown here is derived from an EMBL/GenBank/DDBJ whole genome shotgun (WGS) entry which is preliminary data.</text>
</comment>
<evidence type="ECO:0000313" key="1">
    <source>
        <dbReference type="EMBL" id="RFZ95174.1"/>
    </source>
</evidence>
<sequence>MTPIFFNIGGKNLKIIPNVQAAANGHPVITYTYNIYDADEHEDDALENQQEAELLLDKKLDSNYRGFITFEDPGKMFTYTPDGKDELTATEIEEIIENISHFRDHPGMWHLDE</sequence>
<dbReference type="OrthoDB" id="799157at2"/>
<name>A0A372NZ45_9SPHI</name>
<reference evidence="1 2" key="1">
    <citation type="submission" date="2018-08" db="EMBL/GenBank/DDBJ databases">
        <title>Mucilaginibacter sp. MYSH2.</title>
        <authorList>
            <person name="Seo T."/>
        </authorList>
    </citation>
    <scope>NUCLEOTIDE SEQUENCE [LARGE SCALE GENOMIC DNA]</scope>
    <source>
        <strain evidence="1 2">MYSH2</strain>
    </source>
</reference>
<dbReference type="Proteomes" id="UP000264217">
    <property type="component" value="Unassembled WGS sequence"/>
</dbReference>
<proteinExistence type="predicted"/>
<dbReference type="RefSeq" id="WP_117390736.1">
    <property type="nucleotide sequence ID" value="NZ_QWDC01000001.1"/>
</dbReference>
<keyword evidence="2" id="KW-1185">Reference proteome</keyword>
<gene>
    <name evidence="1" type="ORF">D0C36_06505</name>
</gene>
<protein>
    <submittedName>
        <fullName evidence="1">Uncharacterized protein</fullName>
    </submittedName>
</protein>
<organism evidence="1 2">
    <name type="scientific">Mucilaginibacter conchicola</name>
    <dbReference type="NCBI Taxonomy" id="2303333"/>
    <lineage>
        <taxon>Bacteria</taxon>
        <taxon>Pseudomonadati</taxon>
        <taxon>Bacteroidota</taxon>
        <taxon>Sphingobacteriia</taxon>
        <taxon>Sphingobacteriales</taxon>
        <taxon>Sphingobacteriaceae</taxon>
        <taxon>Mucilaginibacter</taxon>
    </lineage>
</organism>
<evidence type="ECO:0000313" key="2">
    <source>
        <dbReference type="Proteomes" id="UP000264217"/>
    </source>
</evidence>
<accession>A0A372NZ45</accession>